<evidence type="ECO:0000259" key="3">
    <source>
        <dbReference type="Pfam" id="PF20075"/>
    </source>
</evidence>
<dbReference type="Proteomes" id="UP000197097">
    <property type="component" value="Unassembled WGS sequence"/>
</dbReference>
<feature type="region of interest" description="Disordered" evidence="1">
    <location>
        <begin position="94"/>
        <end position="113"/>
    </location>
</feature>
<name>A0A246K443_9SPHN</name>
<keyword evidence="2" id="KW-0472">Membrane</keyword>
<proteinExistence type="predicted"/>
<feature type="domain" description="DUF6471" evidence="3">
    <location>
        <begin position="18"/>
        <end position="82"/>
    </location>
</feature>
<evidence type="ECO:0000256" key="2">
    <source>
        <dbReference type="SAM" id="Phobius"/>
    </source>
</evidence>
<keyword evidence="5" id="KW-1185">Reference proteome</keyword>
<gene>
    <name evidence="4" type="ORF">CDQ91_06280</name>
</gene>
<protein>
    <recommendedName>
        <fullName evidence="3">DUF6471 domain-containing protein</fullName>
    </recommendedName>
</protein>
<dbReference type="InterPro" id="IPR045526">
    <property type="entry name" value="DUF6471"/>
</dbReference>
<reference evidence="4 5" key="1">
    <citation type="journal article" date="2002" name="Int. J. Syst. Evol. Microbiol.">
        <title>Sphingopyxis witflariensis sp. nov., isolated from activated sludge.</title>
        <authorList>
            <person name="Kampfer P."/>
            <person name="Witzenberger R."/>
            <person name="Denner E.B."/>
            <person name="Busse H.J."/>
            <person name="Neef A."/>
        </authorList>
    </citation>
    <scope>NUCLEOTIDE SEQUENCE [LARGE SCALE GENOMIC DNA]</scope>
    <source>
        <strain evidence="4 5">DSM 14551</strain>
    </source>
</reference>
<keyword evidence="2" id="KW-0812">Transmembrane</keyword>
<organism evidence="4 5">
    <name type="scientific">Sphingopyxis witflariensis</name>
    <dbReference type="NCBI Taxonomy" id="173675"/>
    <lineage>
        <taxon>Bacteria</taxon>
        <taxon>Pseudomonadati</taxon>
        <taxon>Pseudomonadota</taxon>
        <taxon>Alphaproteobacteria</taxon>
        <taxon>Sphingomonadales</taxon>
        <taxon>Sphingomonadaceae</taxon>
        <taxon>Sphingopyxis</taxon>
    </lineage>
</organism>
<dbReference type="EMBL" id="NISJ01000002">
    <property type="protein sequence ID" value="OWR00353.1"/>
    <property type="molecule type" value="Genomic_DNA"/>
</dbReference>
<sequence length="113" mass="12416">MTDDQTKTGETQANDKAWEELVKNMLRAEMMRRGVSYAALADRLAEFGITDNELNLRNKVSRGRFTAVFIMQCFMALGVDWIQMPSSLIEGAEKGAAQGLARGKSGPRAGSDD</sequence>
<dbReference type="RefSeq" id="WP_088471846.1">
    <property type="nucleotide sequence ID" value="NZ_NISJ01000002.1"/>
</dbReference>
<dbReference type="AlphaFoldDB" id="A0A246K443"/>
<dbReference type="Pfam" id="PF20075">
    <property type="entry name" value="DUF6471"/>
    <property type="match status" value="1"/>
</dbReference>
<feature type="transmembrane region" description="Helical" evidence="2">
    <location>
        <begin position="65"/>
        <end position="84"/>
    </location>
</feature>
<accession>A0A246K443</accession>
<comment type="caution">
    <text evidence="4">The sequence shown here is derived from an EMBL/GenBank/DDBJ whole genome shotgun (WGS) entry which is preliminary data.</text>
</comment>
<keyword evidence="2" id="KW-1133">Transmembrane helix</keyword>
<evidence type="ECO:0000256" key="1">
    <source>
        <dbReference type="SAM" id="MobiDB-lite"/>
    </source>
</evidence>
<evidence type="ECO:0000313" key="5">
    <source>
        <dbReference type="Proteomes" id="UP000197097"/>
    </source>
</evidence>
<evidence type="ECO:0000313" key="4">
    <source>
        <dbReference type="EMBL" id="OWR00353.1"/>
    </source>
</evidence>
<dbReference type="OrthoDB" id="9808716at2"/>